<protein>
    <recommendedName>
        <fullName evidence="1">Glycosyltransferase 2-like domain-containing protein</fullName>
    </recommendedName>
</protein>
<feature type="domain" description="Glycosyltransferase 2-like" evidence="1">
    <location>
        <begin position="4"/>
        <end position="150"/>
    </location>
</feature>
<evidence type="ECO:0000259" key="1">
    <source>
        <dbReference type="Pfam" id="PF00535"/>
    </source>
</evidence>
<dbReference type="AlphaFoldDB" id="A0A1J4RRZ6"/>
<dbReference type="EMBL" id="MNUI01000015">
    <property type="protein sequence ID" value="OIN89792.1"/>
    <property type="molecule type" value="Genomic_DNA"/>
</dbReference>
<proteinExistence type="predicted"/>
<dbReference type="InterPro" id="IPR001173">
    <property type="entry name" value="Glyco_trans_2-like"/>
</dbReference>
<dbReference type="SUPFAM" id="SSF53448">
    <property type="entry name" value="Nucleotide-diphospho-sugar transferases"/>
    <property type="match status" value="1"/>
</dbReference>
<dbReference type="Gene3D" id="3.90.550.10">
    <property type="entry name" value="Spore Coat Polysaccharide Biosynthesis Protein SpsA, Chain A"/>
    <property type="match status" value="1"/>
</dbReference>
<gene>
    <name evidence="2" type="ORF">AUJ59_00715</name>
</gene>
<evidence type="ECO:0000313" key="2">
    <source>
        <dbReference type="EMBL" id="OIN89792.1"/>
    </source>
</evidence>
<dbReference type="Proteomes" id="UP000183144">
    <property type="component" value="Unassembled WGS sequence"/>
</dbReference>
<name>A0A1J4RRZ6_9BACT</name>
<organism evidence="2 3">
    <name type="scientific">Candidatus Beckwithbacteria bacterium CG1_02_47_37</name>
    <dbReference type="NCBI Taxonomy" id="1805034"/>
    <lineage>
        <taxon>Bacteria</taxon>
        <taxon>Candidatus Beckwithiibacteriota</taxon>
    </lineage>
</organism>
<dbReference type="Pfam" id="PF00535">
    <property type="entry name" value="Glycos_transf_2"/>
    <property type="match status" value="1"/>
</dbReference>
<sequence>MKLSAVVLTHNSGAVISDCLQSLRFCDEIIVVDSGSIDNTLKLAASARIYKRKLVSFSGQRNFGLKQATYPWVLMIDSDERVPIELAKEIKAAIITDSYSAYRVKRLNYFFGRAMKHGGYWPDWQTRLFRVKDFLKYSGSVHESPHFTGLLGSFANYLTHYSHNNLSECLAKSIIWTKKEAVEFVKAGHPPVSWWRLMKVMVWEFCHRYFKKLGFLDGYVGLVEALIQAMNRFYVYQQVWELQRHEDRPL</sequence>
<comment type="caution">
    <text evidence="2">The sequence shown here is derived from an EMBL/GenBank/DDBJ whole genome shotgun (WGS) entry which is preliminary data.</text>
</comment>
<dbReference type="CDD" id="cd02511">
    <property type="entry name" value="Beta4Glucosyltransferase"/>
    <property type="match status" value="1"/>
</dbReference>
<dbReference type="PANTHER" id="PTHR43630:SF2">
    <property type="entry name" value="GLYCOSYLTRANSFERASE"/>
    <property type="match status" value="1"/>
</dbReference>
<evidence type="ECO:0000313" key="3">
    <source>
        <dbReference type="Proteomes" id="UP000183144"/>
    </source>
</evidence>
<dbReference type="STRING" id="1805034.AUJ59_00715"/>
<dbReference type="PANTHER" id="PTHR43630">
    <property type="entry name" value="POLY-BETA-1,6-N-ACETYL-D-GLUCOSAMINE SYNTHASE"/>
    <property type="match status" value="1"/>
</dbReference>
<dbReference type="InterPro" id="IPR029044">
    <property type="entry name" value="Nucleotide-diphossugar_trans"/>
</dbReference>
<reference evidence="2 3" key="1">
    <citation type="journal article" date="2016" name="Environ. Microbiol.">
        <title>Genomic resolution of a cold subsurface aquifer community provides metabolic insights for novel microbes adapted to high CO concentrations.</title>
        <authorList>
            <person name="Probst A.J."/>
            <person name="Castelle C.J."/>
            <person name="Singh A."/>
            <person name="Brown C.T."/>
            <person name="Anantharaman K."/>
            <person name="Sharon I."/>
            <person name="Hug L.A."/>
            <person name="Burstein D."/>
            <person name="Emerson J.B."/>
            <person name="Thomas B.C."/>
            <person name="Banfield J.F."/>
        </authorList>
    </citation>
    <scope>NUCLEOTIDE SEQUENCE [LARGE SCALE GENOMIC DNA]</scope>
    <source>
        <strain evidence="2">CG1_02_47_37</strain>
    </source>
</reference>
<accession>A0A1J4RRZ6</accession>